<gene>
    <name evidence="1" type="ORF">GCM10010151_09690</name>
</gene>
<sequence>MNILLWSLPLVLLSLAVAVRGRRRSAADPAADRNGHPESMTAVLPPGDEEYLAWLADDSWPNDEYLDLERVWRAELEPIIIDHDEPVCPGCERPGDDVWPCPNCGLLVHSTCGHGMRRRKIAKPYRTRDMDTESVVAEWLCRRCASIVGLDVDRGDEETGHGLHQ</sequence>
<evidence type="ECO:0000313" key="1">
    <source>
        <dbReference type="EMBL" id="GAA0321932.1"/>
    </source>
</evidence>
<comment type="caution">
    <text evidence="1">The sequence shown here is derived from an EMBL/GenBank/DDBJ whole genome shotgun (WGS) entry which is preliminary data.</text>
</comment>
<dbReference type="Proteomes" id="UP001501822">
    <property type="component" value="Unassembled WGS sequence"/>
</dbReference>
<proteinExistence type="predicted"/>
<protein>
    <submittedName>
        <fullName evidence="1">Uncharacterized protein</fullName>
    </submittedName>
</protein>
<name>A0ABP3FPP8_9ACTN</name>
<reference evidence="2" key="1">
    <citation type="journal article" date="2019" name="Int. J. Syst. Evol. Microbiol.">
        <title>The Global Catalogue of Microorganisms (GCM) 10K type strain sequencing project: providing services to taxonomists for standard genome sequencing and annotation.</title>
        <authorList>
            <consortium name="The Broad Institute Genomics Platform"/>
            <consortium name="The Broad Institute Genome Sequencing Center for Infectious Disease"/>
            <person name="Wu L."/>
            <person name="Ma J."/>
        </authorList>
    </citation>
    <scope>NUCLEOTIDE SEQUENCE [LARGE SCALE GENOMIC DNA]</scope>
    <source>
        <strain evidence="2">JCM 3146</strain>
    </source>
</reference>
<accession>A0ABP3FPP8</accession>
<keyword evidence="2" id="KW-1185">Reference proteome</keyword>
<dbReference type="EMBL" id="BAAABM010000007">
    <property type="protein sequence ID" value="GAA0321932.1"/>
    <property type="molecule type" value="Genomic_DNA"/>
</dbReference>
<organism evidence="1 2">
    <name type="scientific">Actinoallomurus spadix</name>
    <dbReference type="NCBI Taxonomy" id="79912"/>
    <lineage>
        <taxon>Bacteria</taxon>
        <taxon>Bacillati</taxon>
        <taxon>Actinomycetota</taxon>
        <taxon>Actinomycetes</taxon>
        <taxon>Streptosporangiales</taxon>
        <taxon>Thermomonosporaceae</taxon>
        <taxon>Actinoallomurus</taxon>
    </lineage>
</organism>
<evidence type="ECO:0000313" key="2">
    <source>
        <dbReference type="Proteomes" id="UP001501822"/>
    </source>
</evidence>